<dbReference type="Pfam" id="PF18082">
    <property type="entry name" value="NAT_N"/>
    <property type="match status" value="1"/>
</dbReference>
<evidence type="ECO:0000259" key="1">
    <source>
        <dbReference type="Pfam" id="PF18082"/>
    </source>
</evidence>
<dbReference type="AlphaFoldDB" id="A0A8J8B9B3"/>
<evidence type="ECO:0000313" key="4">
    <source>
        <dbReference type="Proteomes" id="UP000677913"/>
    </source>
</evidence>
<sequence length="333" mass="37651">MPDRATVPENLRSDRALDRWLRDLDALDQPHVEVALPDMSDLPEILLDLAVAHEDINEIVALRPRVTGDDEARWLFERVTRSLIGRVGTINHPVRAPAPPGSWGALGRYFYVFVYIAVLPHTLDYHRRRGVPPEVSRRTLADIGRNMAAYRRRHGAGGLLNPWWPVLHLRGELYQLGRLQFQRTTLGGRTGNAVARAGLPLGPGSTTLALHVPDFCGPLGPAACDRSLELARAFFERCYPEERYAVATCHSWLLDPQLREHLPRDSNIVGFQRRFRTAYVSPEDCDRETIGFVFGDPDLPLDCLPRRSTLQRAVADHLLRGGHWHVGHGWFEL</sequence>
<dbReference type="InterPro" id="IPR041644">
    <property type="entry name" value="GNAT_C"/>
</dbReference>
<reference evidence="3" key="1">
    <citation type="submission" date="2021-04" db="EMBL/GenBank/DDBJ databases">
        <title>Genome based classification of Actinospica acidithermotolerans sp. nov., an actinobacterium isolated from an Indonesian hot spring.</title>
        <authorList>
            <person name="Kusuma A.B."/>
            <person name="Putra K.E."/>
            <person name="Nafisah S."/>
            <person name="Loh J."/>
            <person name="Nouioui I."/>
            <person name="Goodfellow M."/>
        </authorList>
    </citation>
    <scope>NUCLEOTIDE SEQUENCE</scope>
    <source>
        <strain evidence="3">DSM 45618</strain>
    </source>
</reference>
<evidence type="ECO:0000313" key="3">
    <source>
        <dbReference type="EMBL" id="MBS2961657.1"/>
    </source>
</evidence>
<dbReference type="Proteomes" id="UP000677913">
    <property type="component" value="Unassembled WGS sequence"/>
</dbReference>
<gene>
    <name evidence="3" type="ORF">KGA66_01265</name>
</gene>
<dbReference type="Pfam" id="PF18164">
    <property type="entry name" value="GNAT_C"/>
    <property type="match status" value="1"/>
</dbReference>
<proteinExistence type="predicted"/>
<dbReference type="RefSeq" id="WP_211463523.1">
    <property type="nucleotide sequence ID" value="NZ_JAGSXH010000002.1"/>
</dbReference>
<dbReference type="Gene3D" id="3.40.630.120">
    <property type="match status" value="1"/>
</dbReference>
<feature type="domain" description="GNAT-like C-terminal" evidence="2">
    <location>
        <begin position="173"/>
        <end position="331"/>
    </location>
</feature>
<accession>A0A8J8B9B3</accession>
<organism evidence="3 4">
    <name type="scientific">Actinocrinis puniceicyclus</name>
    <dbReference type="NCBI Taxonomy" id="977794"/>
    <lineage>
        <taxon>Bacteria</taxon>
        <taxon>Bacillati</taxon>
        <taxon>Actinomycetota</taxon>
        <taxon>Actinomycetes</taxon>
        <taxon>Catenulisporales</taxon>
        <taxon>Actinospicaceae</taxon>
        <taxon>Actinocrinis</taxon>
    </lineage>
</organism>
<name>A0A8J8B9B3_9ACTN</name>
<protein>
    <submittedName>
        <fullName evidence="3">DUF5596 domain-containing protein</fullName>
    </submittedName>
</protein>
<dbReference type="InterPro" id="IPR041273">
    <property type="entry name" value="NAT_N"/>
</dbReference>
<feature type="domain" description="N-acyltransferase N-terminal" evidence="1">
    <location>
        <begin position="41"/>
        <end position="171"/>
    </location>
</feature>
<comment type="caution">
    <text evidence="3">The sequence shown here is derived from an EMBL/GenBank/DDBJ whole genome shotgun (WGS) entry which is preliminary data.</text>
</comment>
<dbReference type="EMBL" id="JAGSXH010000002">
    <property type="protein sequence ID" value="MBS2961657.1"/>
    <property type="molecule type" value="Genomic_DNA"/>
</dbReference>
<keyword evidence="4" id="KW-1185">Reference proteome</keyword>
<evidence type="ECO:0000259" key="2">
    <source>
        <dbReference type="Pfam" id="PF18164"/>
    </source>
</evidence>